<proteinExistence type="inferred from homology"/>
<dbReference type="KEGG" id="aplc:110978464"/>
<dbReference type="RefSeq" id="XP_022089181.1">
    <property type="nucleotide sequence ID" value="XM_022233489.1"/>
</dbReference>
<dbReference type="SUPFAM" id="SSF52047">
    <property type="entry name" value="RNI-like"/>
    <property type="match status" value="1"/>
</dbReference>
<dbReference type="GeneID" id="110978464"/>
<evidence type="ECO:0000256" key="3">
    <source>
        <dbReference type="ARBA" id="ARBA00022614"/>
    </source>
</evidence>
<dbReference type="PANTHER" id="PTHR31994:SF3">
    <property type="entry name" value="LEUCINE-RICH REPEAT-CONTAINING PROTEIN 42"/>
    <property type="match status" value="1"/>
</dbReference>
<comment type="similarity">
    <text evidence="1">Belongs to the LRRC42 family.</text>
</comment>
<keyword evidence="3" id="KW-0433">Leucine-rich repeat</keyword>
<dbReference type="PANTHER" id="PTHR31994">
    <property type="entry name" value="LEUCINE-RICH REPEAT-CONTAINING PROTEIN 42"/>
    <property type="match status" value="1"/>
</dbReference>
<reference evidence="7 8" key="1">
    <citation type="submission" date="2025-04" db="UniProtKB">
        <authorList>
            <consortium name="RefSeq"/>
        </authorList>
    </citation>
    <scope>IDENTIFICATION</scope>
</reference>
<evidence type="ECO:0000313" key="9">
    <source>
        <dbReference type="RefSeq" id="XP_022089181.1"/>
    </source>
</evidence>
<keyword evidence="4" id="KW-0677">Repeat</keyword>
<evidence type="ECO:0000313" key="6">
    <source>
        <dbReference type="Proteomes" id="UP000694845"/>
    </source>
</evidence>
<dbReference type="OrthoDB" id="120976at2759"/>
<feature type="region of interest" description="Disordered" evidence="5">
    <location>
        <begin position="366"/>
        <end position="396"/>
    </location>
</feature>
<dbReference type="Pfam" id="PF13516">
    <property type="entry name" value="LRR_6"/>
    <property type="match status" value="2"/>
</dbReference>
<name>A0A8B7YBW4_ACAPL</name>
<evidence type="ECO:0000313" key="7">
    <source>
        <dbReference type="RefSeq" id="XP_022089178.1"/>
    </source>
</evidence>
<accession>A0A8B7YBW4</accession>
<keyword evidence="6" id="KW-1185">Reference proteome</keyword>
<dbReference type="InterPro" id="IPR032675">
    <property type="entry name" value="LRR_dom_sf"/>
</dbReference>
<evidence type="ECO:0000256" key="1">
    <source>
        <dbReference type="ARBA" id="ARBA00009297"/>
    </source>
</evidence>
<protein>
    <recommendedName>
        <fullName evidence="2">Leucine-rich repeat-containing protein 42</fullName>
    </recommendedName>
</protein>
<evidence type="ECO:0000313" key="8">
    <source>
        <dbReference type="RefSeq" id="XP_022089179.1"/>
    </source>
</evidence>
<dbReference type="Proteomes" id="UP000694845">
    <property type="component" value="Unplaced"/>
</dbReference>
<dbReference type="OMA" id="PTIANCH"/>
<dbReference type="AlphaFoldDB" id="A0A8B7YBW4"/>
<dbReference type="Gene3D" id="3.80.10.10">
    <property type="entry name" value="Ribonuclease Inhibitor"/>
    <property type="match status" value="1"/>
</dbReference>
<dbReference type="RefSeq" id="XP_022089178.1">
    <property type="nucleotide sequence ID" value="XM_022233486.1"/>
</dbReference>
<dbReference type="RefSeq" id="XP_022089179.1">
    <property type="nucleotide sequence ID" value="XM_022233487.1"/>
</dbReference>
<dbReference type="InterPro" id="IPR039631">
    <property type="entry name" value="LRRC42"/>
</dbReference>
<sequence>MSFEAFPAEVVQQFNNPGPYYVRENGKLRSPPGMGSCARSLCKPGQTTNLVIQANSTDGLENSPRKLFDITLDFVTLNIGLVDSLVGFPEVVGRQLFEASHRHGNLGLQALRLFSDAYGDAILQSINLSGHHLAVNQHSNCLAVFQYLSELEVGGCSLGDDHEILPTIANCHSLKRLGLANNRLTDVGMQRLTSPLRVMGKGPRNLRILDLSGNNLIGDKSAKLYLTAFSSLQAIDLSGCSVTSRGLDMLKSKLRLEIGASSDASPFHLPVKTIGWAFPLVAEWIVSSTALMQRAKTKASKDHAPGASKAINFNGRALKRLENVSGSSLSETTRPVFPIVRLVAATALGSQPTSDPVENEVSMSEVSNAVERRSKKCVPRQQTGEDNHHQRMLIRT</sequence>
<evidence type="ECO:0000256" key="5">
    <source>
        <dbReference type="SAM" id="MobiDB-lite"/>
    </source>
</evidence>
<organism evidence="6 9">
    <name type="scientific">Acanthaster planci</name>
    <name type="common">Crown-of-thorns starfish</name>
    <dbReference type="NCBI Taxonomy" id="133434"/>
    <lineage>
        <taxon>Eukaryota</taxon>
        <taxon>Metazoa</taxon>
        <taxon>Echinodermata</taxon>
        <taxon>Eleutherozoa</taxon>
        <taxon>Asterozoa</taxon>
        <taxon>Asteroidea</taxon>
        <taxon>Valvatacea</taxon>
        <taxon>Valvatida</taxon>
        <taxon>Acanthasteridae</taxon>
        <taxon>Acanthaster</taxon>
    </lineage>
</organism>
<gene>
    <name evidence="7 8 9" type="primary">LOC110978464</name>
</gene>
<evidence type="ECO:0000256" key="4">
    <source>
        <dbReference type="ARBA" id="ARBA00022737"/>
    </source>
</evidence>
<evidence type="ECO:0000256" key="2">
    <source>
        <dbReference type="ARBA" id="ARBA00014198"/>
    </source>
</evidence>
<dbReference type="InterPro" id="IPR001611">
    <property type="entry name" value="Leu-rich_rpt"/>
</dbReference>